<dbReference type="Proteomes" id="UP000001568">
    <property type="component" value="Chromosome 8"/>
</dbReference>
<dbReference type="RefSeq" id="XP_001419301.1">
    <property type="nucleotide sequence ID" value="XM_001419264.1"/>
</dbReference>
<gene>
    <name evidence="2" type="ORF">OSTLU_32978</name>
</gene>
<evidence type="ECO:0000313" key="3">
    <source>
        <dbReference type="Proteomes" id="UP000001568"/>
    </source>
</evidence>
<keyword evidence="3" id="KW-1185">Reference proteome</keyword>
<accession>A4S154</accession>
<name>A4S154_OSTLU</name>
<dbReference type="OMA" id="CANARFA"/>
<dbReference type="KEGG" id="olu:OSTLU_32978"/>
<dbReference type="OrthoDB" id="10542174at2759"/>
<dbReference type="AlphaFoldDB" id="A4S154"/>
<dbReference type="GO" id="GO:0034719">
    <property type="term" value="C:SMN-Sm protein complex"/>
    <property type="evidence" value="ECO:0007669"/>
    <property type="project" value="InterPro"/>
</dbReference>
<feature type="region of interest" description="Disordered" evidence="1">
    <location>
        <begin position="97"/>
        <end position="124"/>
    </location>
</feature>
<evidence type="ECO:0000313" key="2">
    <source>
        <dbReference type="EMBL" id="ABO97594.1"/>
    </source>
</evidence>
<dbReference type="Gene3D" id="2.30.30.100">
    <property type="match status" value="1"/>
</dbReference>
<proteinExistence type="predicted"/>
<sequence length="124" mass="13602">MSPTRARAAAAADADADDADALAACRVFLKLRALAVWDDLVGRECDITLVGDREPCANARFAGVDARERAFAMEALRGALGTHARARVRCEDVVSLSMRRRDRESADEDETRTMTCDSDDERAR</sequence>
<evidence type="ECO:0000256" key="1">
    <source>
        <dbReference type="SAM" id="MobiDB-lite"/>
    </source>
</evidence>
<dbReference type="GeneID" id="5003426"/>
<dbReference type="HOGENOM" id="CLU_2007778_0_0_1"/>
<dbReference type="Pfam" id="PF11095">
    <property type="entry name" value="Gemin7"/>
    <property type="match status" value="1"/>
</dbReference>
<dbReference type="InterPro" id="IPR020338">
    <property type="entry name" value="SMN_gemin7"/>
</dbReference>
<dbReference type="EMBL" id="CP000588">
    <property type="protein sequence ID" value="ABO97594.1"/>
    <property type="molecule type" value="Genomic_DNA"/>
</dbReference>
<reference evidence="2 3" key="1">
    <citation type="journal article" date="2007" name="Proc. Natl. Acad. Sci. U.S.A.">
        <title>The tiny eukaryote Ostreococcus provides genomic insights into the paradox of plankton speciation.</title>
        <authorList>
            <person name="Palenik B."/>
            <person name="Grimwood J."/>
            <person name="Aerts A."/>
            <person name="Rouze P."/>
            <person name="Salamov A."/>
            <person name="Putnam N."/>
            <person name="Dupont C."/>
            <person name="Jorgensen R."/>
            <person name="Derelle E."/>
            <person name="Rombauts S."/>
            <person name="Zhou K."/>
            <person name="Otillar R."/>
            <person name="Merchant S.S."/>
            <person name="Podell S."/>
            <person name="Gaasterland T."/>
            <person name="Napoli C."/>
            <person name="Gendler K."/>
            <person name="Manuell A."/>
            <person name="Tai V."/>
            <person name="Vallon O."/>
            <person name="Piganeau G."/>
            <person name="Jancek S."/>
            <person name="Heijde M."/>
            <person name="Jabbari K."/>
            <person name="Bowler C."/>
            <person name="Lohr M."/>
            <person name="Robbens S."/>
            <person name="Werner G."/>
            <person name="Dubchak I."/>
            <person name="Pazour G.J."/>
            <person name="Ren Q."/>
            <person name="Paulsen I."/>
            <person name="Delwiche C."/>
            <person name="Schmutz J."/>
            <person name="Rokhsar D."/>
            <person name="Van de Peer Y."/>
            <person name="Moreau H."/>
            <person name="Grigoriev I.V."/>
        </authorList>
    </citation>
    <scope>NUCLEOTIDE SEQUENCE [LARGE SCALE GENOMIC DNA]</scope>
    <source>
        <strain evidence="2 3">CCE9901</strain>
    </source>
</reference>
<dbReference type="Gramene" id="ABO97594">
    <property type="protein sequence ID" value="ABO97594"/>
    <property type="gene ID" value="OSTLU_32978"/>
</dbReference>
<protein>
    <submittedName>
        <fullName evidence="2">Uncharacterized protein</fullName>
    </submittedName>
</protein>
<organism evidence="2 3">
    <name type="scientific">Ostreococcus lucimarinus (strain CCE9901)</name>
    <dbReference type="NCBI Taxonomy" id="436017"/>
    <lineage>
        <taxon>Eukaryota</taxon>
        <taxon>Viridiplantae</taxon>
        <taxon>Chlorophyta</taxon>
        <taxon>Mamiellophyceae</taxon>
        <taxon>Mamiellales</taxon>
        <taxon>Bathycoccaceae</taxon>
        <taxon>Ostreococcus</taxon>
    </lineage>
</organism>